<evidence type="ECO:0000313" key="2">
    <source>
        <dbReference type="EMBL" id="JAW02415.1"/>
    </source>
</evidence>
<evidence type="ECO:0000313" key="1">
    <source>
        <dbReference type="EMBL" id="JAW02414.1"/>
    </source>
</evidence>
<protein>
    <submittedName>
        <fullName evidence="2">Coatomer subunit beta</fullName>
    </submittedName>
    <submittedName>
        <fullName evidence="1">Transposase</fullName>
    </submittedName>
</protein>
<organism evidence="1">
    <name type="scientific">Ornithodoros moubata</name>
    <name type="common">Soft tick</name>
    <name type="synonym">Argasid tick</name>
    <dbReference type="NCBI Taxonomy" id="6938"/>
    <lineage>
        <taxon>Eukaryota</taxon>
        <taxon>Metazoa</taxon>
        <taxon>Ecdysozoa</taxon>
        <taxon>Arthropoda</taxon>
        <taxon>Chelicerata</taxon>
        <taxon>Arachnida</taxon>
        <taxon>Acari</taxon>
        <taxon>Parasitiformes</taxon>
        <taxon>Ixodida</taxon>
        <taxon>Ixodoidea</taxon>
        <taxon>Argasidae</taxon>
        <taxon>Ornithodorinae</taxon>
        <taxon>Ornithodoros</taxon>
    </lineage>
</organism>
<accession>A0A1Z5L5S8</accession>
<dbReference type="AlphaFoldDB" id="A0A1Z5L5S8"/>
<feature type="non-terminal residue" evidence="1">
    <location>
        <position position="133"/>
    </location>
</feature>
<proteinExistence type="predicted"/>
<name>A0A1Z5L5S8_ORNMO</name>
<reference evidence="1" key="1">
    <citation type="journal article" date="2017" name="Ticks Tick Borne Dis.">
        <title>Functional annotation and analysis of the Ornithodoros moubata midgut genes differentially expressed after blood feeding.</title>
        <authorList>
            <person name="Oleaga A."/>
            <person name="Obolo-Mvoulouga P."/>
            <person name="Manzano-Roman R."/>
            <person name="Perez-Sanchez R."/>
        </authorList>
    </citation>
    <scope>NUCLEOTIDE SEQUENCE</scope>
    <source>
        <strain evidence="1">Female</strain>
        <tissue evidence="1">Gut</tissue>
    </source>
</reference>
<dbReference type="EMBL" id="GFJQ02004555">
    <property type="protein sequence ID" value="JAW02415.1"/>
    <property type="molecule type" value="Transcribed_RNA"/>
</dbReference>
<dbReference type="EMBL" id="GFJQ02004556">
    <property type="protein sequence ID" value="JAW02414.1"/>
    <property type="molecule type" value="Transcribed_RNA"/>
</dbReference>
<sequence>MARTELGESVYTAEDLMRICRTQFSATMLAYISALNLEKSELRQCTSVQVPHTMAHVTHCWFWKRWCILECDPQSLPEQDGTLVRLLQVECFAGQISLVRCHLLQVVSREGPKSDYTHKFISVCLRIISSMYH</sequence>